<evidence type="ECO:0000259" key="1">
    <source>
        <dbReference type="Pfam" id="PF20255"/>
    </source>
</evidence>
<accession>A0A395IVY6</accession>
<organism evidence="2 3">
    <name type="scientific">Monilinia fructigena</name>
    <dbReference type="NCBI Taxonomy" id="38457"/>
    <lineage>
        <taxon>Eukaryota</taxon>
        <taxon>Fungi</taxon>
        <taxon>Dikarya</taxon>
        <taxon>Ascomycota</taxon>
        <taxon>Pezizomycotina</taxon>
        <taxon>Leotiomycetes</taxon>
        <taxon>Helotiales</taxon>
        <taxon>Sclerotiniaceae</taxon>
        <taxon>Monilinia</taxon>
    </lineage>
</organism>
<dbReference type="Pfam" id="PF20255">
    <property type="entry name" value="DUF6606"/>
    <property type="match status" value="1"/>
</dbReference>
<comment type="caution">
    <text evidence="2">The sequence shown here is derived from an EMBL/GenBank/DDBJ whole genome shotgun (WGS) entry which is preliminary data.</text>
</comment>
<sequence>MATSTNELLEVLINHVVLPPRLPGKEDRYDQLESALLDHFITASKTMRGLTIDGISKNWGWICRSLKVAKFLNAQGRLSKNSLLHAFHNLQQNVYLILNVVEQNAALLIHLSKSGDRVVFEAFETSACAEDVLAAENALEWDFPGCAVDIPLSTFCQKEFLEELATFLEQASTESIKRFAAKANKAGCLTTEARNTVSCALITQMLMTLLEGNGRRIYPSILKKRIRDDVLWFNAKKPWRRNPFYLVLRVALQRQLCSMSDSGRTQYKFMRCLAMTQLLEQSFHAVGIETLSFLKTKLCRRLAKLENDSDKESMVLGVAYEQTFKALRPLFIRTIQRATNLIEAEWTTFKESNQRPVIPLPKRADDRDLYLTLPNSAYYLQSIMSEGLRPPTRSHNDRIPIDVSAAATKKIGKFGSCYLSLCDMEIGIEFGHSAPPSSISDSQLRCKKNSKQIKRYLVASESAYTYNPEESSIMILSIMELWMSMDQCASMIFPLLKDFHPCFTSEMLNVLQLPLRKDMCRLQKVQEYLQSRCNNRANMTIFEDPVRGCFAERYFLESVEAPKLQDLLRRIEIDADECRQRKELEWREMSQDHDRLIKTISETSCIFTSDGHYRYCTKCSLQRKAQRLRIEVHEHPLPSNPTQARVAVFEICCPKVLLEGYPGLSRYMDESNERDLSLGSTTKSFLKTHYANVGFPCDIEDVCLTNGLTLAYYDMSSKLWPGREWKNQRPTFSHHFLFSVPKTSPFSMLSPELSVNINGPSSYEVIASQSRCPRGLNVHEFMAYQALFSGNTRRLTQLLVELGSQNLNFSTEAMTILVSRLVLEAGPNPSGDPLRIIHQSFRDGTFCYRMIEQLEQKLENIKSNYRENHAMESILTILLRLKQLALSDIKISASRLLETARTITESWVQTLREEMKQKTDPVTASRCQGYCLWAALLCRRTFSYQDGTLLEPTALRCFIECSITLQDNLSSDPALAPLSLKNAIVRDLKAVYRMRLILRDSLIISPESLLLAVGIVWPQPEGSEPCVASSLIFDSPEKWWVQATIIGSSFMKEQTLNFHLFYGYLLIDGQPLGMLPVEYRTSRTLQDLFGDVNLLTFPSPLPGSKFQLAICPFGHTIHLGFRGKDIVVRACKQNTILELVPSRVFHSSETNFDLPNPLWMNCIHWFNLTTGIIEIRQKPHIWKFKDANWRLDVRSRRAHRRTVCLVDPHSKIFKRVYRIFDYFEYPNYLTVYQPQCRNLTVELKRLSLSFTVNRDKFLESSQLRAVIDGNQDCGTWYGLRSKIVLRDIFNPRVRSVLVPMPAGNVSDSIKYNRHGIHVNVVISNHGNFGRFYVNDTLGRIDCPAEPWLLYTKALLHASTSFILPDSLTKRTGTEEAVACLRSGLYQPWAPLQLTGYMCLSRIAMLSPIREYYPKYGKSLQKVYWKDELTTAIQYDGYDSIVQDILDTNEKLTIFAPTKIEPPESTRERQQHLTIRSYTRLRAFRRPDGYLENHDITPDPKYDSRDKYRGGQKRNSILECVDNIIRWPQTMNTTADLAGILQEYQDLTGFTSEFDKILLTDRLDIDFSLSFGPLYRFCQEISPGDTFRLQFLFALISFQNNVDMDIVRVLLACSMLDDLKRLKAPTWPNYVQFRRNQIPHLTSVLKLLESCRVPYPQDFRGMFKGINLHAKQRKALERREKQYEIQTDLDCELFAQFLLAQWPCPKLSIEGFSTEVQIDLTKAMIIIQPEWATTVSKHGALQISRAGSSSSKPSSPWRKLCVAVYGDSTTNGISFKSSRIQTVSEDLIAPSIRAEKIVATGHFVSMETLSLQGIITNIMGSKASLVRRKYGQELMQSLQAFKLFEQIPKSGQKPVDLQKLTGDINEARRKVLELYSDISKSFNPSGFIWLQLGGLFPCISVVTLLENLRSTIHKSVKFGSGMRESLVKYALQITTLQRLLRLEAASIKGDLQRLVEEQK</sequence>
<reference evidence="2 3" key="1">
    <citation type="submission" date="2018-06" db="EMBL/GenBank/DDBJ databases">
        <title>Genome Sequence of the Brown Rot Fungal Pathogen Monilinia fructigena.</title>
        <authorList>
            <person name="Landi L."/>
            <person name="De Miccolis Angelini R.M."/>
            <person name="Pollastro S."/>
            <person name="Abate D."/>
            <person name="Faretra F."/>
            <person name="Romanazzi G."/>
        </authorList>
    </citation>
    <scope>NUCLEOTIDE SEQUENCE [LARGE SCALE GENOMIC DNA]</scope>
    <source>
        <strain evidence="2 3">Mfrg269</strain>
    </source>
</reference>
<proteinExistence type="predicted"/>
<gene>
    <name evidence="2" type="ORF">DID88_003511</name>
</gene>
<dbReference type="EMBL" id="QKRW01000017">
    <property type="protein sequence ID" value="RAL63868.1"/>
    <property type="molecule type" value="Genomic_DNA"/>
</dbReference>
<dbReference type="InterPro" id="IPR046541">
    <property type="entry name" value="DUF6606"/>
</dbReference>
<feature type="domain" description="DUF6606" evidence="1">
    <location>
        <begin position="12"/>
        <end position="280"/>
    </location>
</feature>
<evidence type="ECO:0000313" key="3">
    <source>
        <dbReference type="Proteomes" id="UP000249056"/>
    </source>
</evidence>
<name>A0A395IVY6_9HELO</name>
<evidence type="ECO:0000313" key="2">
    <source>
        <dbReference type="EMBL" id="RAL63868.1"/>
    </source>
</evidence>
<dbReference type="OrthoDB" id="3182339at2759"/>
<keyword evidence="3" id="KW-1185">Reference proteome</keyword>
<dbReference type="Proteomes" id="UP000249056">
    <property type="component" value="Unassembled WGS sequence"/>
</dbReference>
<protein>
    <recommendedName>
        <fullName evidence="1">DUF6606 domain-containing protein</fullName>
    </recommendedName>
</protein>